<feature type="transmembrane region" description="Helical" evidence="1">
    <location>
        <begin position="449"/>
        <end position="469"/>
    </location>
</feature>
<feature type="transmembrane region" description="Helical" evidence="1">
    <location>
        <begin position="528"/>
        <end position="551"/>
    </location>
</feature>
<dbReference type="VEuPathDB" id="FungiDB:PLEOSDRAFT_1100454"/>
<dbReference type="InParanoid" id="A0A067NVL6"/>
<keyword evidence="1" id="KW-1133">Transmembrane helix</keyword>
<organism evidence="2 3">
    <name type="scientific">Pleurotus ostreatus (strain PC15)</name>
    <name type="common">Oyster mushroom</name>
    <dbReference type="NCBI Taxonomy" id="1137138"/>
    <lineage>
        <taxon>Eukaryota</taxon>
        <taxon>Fungi</taxon>
        <taxon>Dikarya</taxon>
        <taxon>Basidiomycota</taxon>
        <taxon>Agaricomycotina</taxon>
        <taxon>Agaricomycetes</taxon>
        <taxon>Agaricomycetidae</taxon>
        <taxon>Agaricales</taxon>
        <taxon>Pleurotineae</taxon>
        <taxon>Pleurotaceae</taxon>
        <taxon>Pleurotus</taxon>
    </lineage>
</organism>
<feature type="transmembrane region" description="Helical" evidence="1">
    <location>
        <begin position="481"/>
        <end position="503"/>
    </location>
</feature>
<evidence type="ECO:0000256" key="1">
    <source>
        <dbReference type="SAM" id="Phobius"/>
    </source>
</evidence>
<dbReference type="HOGENOM" id="CLU_027667_0_0_1"/>
<keyword evidence="1" id="KW-0472">Membrane</keyword>
<sequence length="655" mass="73500">MTYHYYRRLSALLRLLQQVTRFLQKTQRKFRPLLAFVSFLRRTIPFLRKRCNVTGGQSQGCGNGEAAVKWKACDEPCTVLAASRTPGVAALPQDGHTDSEAVLRSNDIPHASITHPTDPLTTTLQLYQNVDSPTTEQKDNGPPMLCRENPDFWAISPTYFKRYERPRKIAALTDWTAYEHPEGALYFHHESKNIFTDASLRTPAVLDTISGLVNSFTYFVEANGIDLDPSTELVLDLEEAGEDKGRCGYYLVDHENRSIFWLDEFEKADLPDWNEVPGGMNFRLSIGEGLYNLVTPPTSSSEKITQDLVDELRDMLTHALGDVATSPLSTIESTEDELKTMLQAVTAAEKQVGKLAPGSMCLLSRFMHIRARHRFINFHGQPAARLGRNQAIYDESDGRSYLITLLSPMLFSAPEVHLRMLRDIYVDQIVYAMHINKVISRLNNEWQEFILYATVLLNANVAVLAIQSVDDGGADGTRTPVQISSYLSIAMSIGSIILGLLLVRQNRTKGKESAPEAMRFMSRHSLEILAILYSLPYALLMMLAFVGSFSFLCFDSTSLITRLLVGAVCVVITALIVWCIWYAWESSGHESWWKSAFEKLVASVPQEQIMSTSEHAEHGDERHAVDGEGSKGGSWKLFAMFRAKRDSMDSEKTTV</sequence>
<dbReference type="OrthoDB" id="2657661at2759"/>
<keyword evidence="1" id="KW-0812">Transmembrane</keyword>
<dbReference type="AlphaFoldDB" id="A0A067NVL6"/>
<evidence type="ECO:0000313" key="2">
    <source>
        <dbReference type="EMBL" id="KDQ31934.1"/>
    </source>
</evidence>
<accession>A0A067NVL6</accession>
<name>A0A067NVL6_PLEO1</name>
<protein>
    <recommendedName>
        <fullName evidence="4">WW domain-containing protein</fullName>
    </recommendedName>
</protein>
<reference evidence="3" key="1">
    <citation type="journal article" date="2014" name="Proc. Natl. Acad. Sci. U.S.A.">
        <title>Extensive sampling of basidiomycete genomes demonstrates inadequacy of the white-rot/brown-rot paradigm for wood decay fungi.</title>
        <authorList>
            <person name="Riley R."/>
            <person name="Salamov A.A."/>
            <person name="Brown D.W."/>
            <person name="Nagy L.G."/>
            <person name="Floudas D."/>
            <person name="Held B.W."/>
            <person name="Levasseur A."/>
            <person name="Lombard V."/>
            <person name="Morin E."/>
            <person name="Otillar R."/>
            <person name="Lindquist E.A."/>
            <person name="Sun H."/>
            <person name="LaButti K.M."/>
            <person name="Schmutz J."/>
            <person name="Jabbour D."/>
            <person name="Luo H."/>
            <person name="Baker S.E."/>
            <person name="Pisabarro A.G."/>
            <person name="Walton J.D."/>
            <person name="Blanchette R.A."/>
            <person name="Henrissat B."/>
            <person name="Martin F."/>
            <person name="Cullen D."/>
            <person name="Hibbett D.S."/>
            <person name="Grigoriev I.V."/>
        </authorList>
    </citation>
    <scope>NUCLEOTIDE SEQUENCE [LARGE SCALE GENOMIC DNA]</scope>
    <source>
        <strain evidence="3">PC15</strain>
    </source>
</reference>
<evidence type="ECO:0008006" key="4">
    <source>
        <dbReference type="Google" id="ProtNLM"/>
    </source>
</evidence>
<gene>
    <name evidence="2" type="ORF">PLEOSDRAFT_1100454</name>
</gene>
<dbReference type="Proteomes" id="UP000027073">
    <property type="component" value="Unassembled WGS sequence"/>
</dbReference>
<evidence type="ECO:0000313" key="3">
    <source>
        <dbReference type="Proteomes" id="UP000027073"/>
    </source>
</evidence>
<dbReference type="EMBL" id="KL198005">
    <property type="protein sequence ID" value="KDQ31934.1"/>
    <property type="molecule type" value="Genomic_DNA"/>
</dbReference>
<feature type="transmembrane region" description="Helical" evidence="1">
    <location>
        <begin position="563"/>
        <end position="584"/>
    </location>
</feature>
<proteinExistence type="predicted"/>